<organism evidence="2 3">
    <name type="scientific">Armillaria gallica</name>
    <name type="common">Bulbous honey fungus</name>
    <name type="synonym">Armillaria bulbosa</name>
    <dbReference type="NCBI Taxonomy" id="47427"/>
    <lineage>
        <taxon>Eukaryota</taxon>
        <taxon>Fungi</taxon>
        <taxon>Dikarya</taxon>
        <taxon>Basidiomycota</taxon>
        <taxon>Agaricomycotina</taxon>
        <taxon>Agaricomycetes</taxon>
        <taxon>Agaricomycetidae</taxon>
        <taxon>Agaricales</taxon>
        <taxon>Marasmiineae</taxon>
        <taxon>Physalacriaceae</taxon>
        <taxon>Armillaria</taxon>
    </lineage>
</organism>
<evidence type="ECO:0000256" key="1">
    <source>
        <dbReference type="SAM" id="MobiDB-lite"/>
    </source>
</evidence>
<evidence type="ECO:0000313" key="2">
    <source>
        <dbReference type="EMBL" id="PBK81171.1"/>
    </source>
</evidence>
<dbReference type="EMBL" id="KZ293734">
    <property type="protein sequence ID" value="PBK81171.1"/>
    <property type="molecule type" value="Genomic_DNA"/>
</dbReference>
<protein>
    <submittedName>
        <fullName evidence="2">Uncharacterized protein</fullName>
    </submittedName>
</protein>
<dbReference type="AlphaFoldDB" id="A0A2H3CDN3"/>
<dbReference type="Proteomes" id="UP000217790">
    <property type="component" value="Unassembled WGS sequence"/>
</dbReference>
<proteinExistence type="predicted"/>
<name>A0A2H3CDN3_ARMGA</name>
<dbReference type="InParanoid" id="A0A2H3CDN3"/>
<dbReference type="STRING" id="47427.A0A2H3CDN3"/>
<sequence length="65" mass="7712">MSFSTHRAIPPLPNRQAVESDTFRPPPIDGSFTLQQMYDWHLQHSPHRRLFVYSREDGSIRTICW</sequence>
<feature type="region of interest" description="Disordered" evidence="1">
    <location>
        <begin position="1"/>
        <end position="28"/>
    </location>
</feature>
<gene>
    <name evidence="2" type="ORF">ARMGADRAFT_948670</name>
</gene>
<keyword evidence="3" id="KW-1185">Reference proteome</keyword>
<reference evidence="3" key="1">
    <citation type="journal article" date="2017" name="Nat. Ecol. Evol.">
        <title>Genome expansion and lineage-specific genetic innovations in the forest pathogenic fungi Armillaria.</title>
        <authorList>
            <person name="Sipos G."/>
            <person name="Prasanna A.N."/>
            <person name="Walter M.C."/>
            <person name="O'Connor E."/>
            <person name="Balint B."/>
            <person name="Krizsan K."/>
            <person name="Kiss B."/>
            <person name="Hess J."/>
            <person name="Varga T."/>
            <person name="Slot J."/>
            <person name="Riley R."/>
            <person name="Boka B."/>
            <person name="Rigling D."/>
            <person name="Barry K."/>
            <person name="Lee J."/>
            <person name="Mihaltcheva S."/>
            <person name="LaButti K."/>
            <person name="Lipzen A."/>
            <person name="Waldron R."/>
            <person name="Moloney N.M."/>
            <person name="Sperisen C."/>
            <person name="Kredics L."/>
            <person name="Vagvoelgyi C."/>
            <person name="Patrignani A."/>
            <person name="Fitzpatrick D."/>
            <person name="Nagy I."/>
            <person name="Doyle S."/>
            <person name="Anderson J.B."/>
            <person name="Grigoriev I.V."/>
            <person name="Gueldener U."/>
            <person name="Muensterkoetter M."/>
            <person name="Nagy L.G."/>
        </authorList>
    </citation>
    <scope>NUCLEOTIDE SEQUENCE [LARGE SCALE GENOMIC DNA]</scope>
    <source>
        <strain evidence="3">Ar21-2</strain>
    </source>
</reference>
<evidence type="ECO:0000313" key="3">
    <source>
        <dbReference type="Proteomes" id="UP000217790"/>
    </source>
</evidence>
<dbReference type="OrthoDB" id="429813at2759"/>
<accession>A0A2H3CDN3</accession>